<dbReference type="AlphaFoldDB" id="A0A562MD40"/>
<dbReference type="PANTHER" id="PTHR24567:SF74">
    <property type="entry name" value="HTH-TYPE TRANSCRIPTIONAL REGULATOR ARCR"/>
    <property type="match status" value="1"/>
</dbReference>
<dbReference type="Pfam" id="PF13545">
    <property type="entry name" value="HTH_Crp_2"/>
    <property type="match status" value="1"/>
</dbReference>
<dbReference type="Pfam" id="PF00027">
    <property type="entry name" value="cNMP_binding"/>
    <property type="match status" value="1"/>
</dbReference>
<dbReference type="InterPro" id="IPR000595">
    <property type="entry name" value="cNMP-bd_dom"/>
</dbReference>
<dbReference type="GO" id="GO:0003700">
    <property type="term" value="F:DNA-binding transcription factor activity"/>
    <property type="evidence" value="ECO:0007669"/>
    <property type="project" value="TreeGrafter"/>
</dbReference>
<sequence>MIEQEIVVTGSLAFISRLCDADLAALTKRWHERSYRHNELIISHGDTGRDVFFLLEGRARVTLVSADGREIAYRDVEPGDIFGELGGIDGIARSASVVALEATRAARLSGTAFRDIVMTHPTFAWMLLEHLSAQLRRMTERVFEYSTLVVRKRLIVELLHRAEKAALVDGEVSISPAPTHSELAATMSTHREAVSREMSDLAKRGLIEKRGSRLLLHDVSALRALVDKKE</sequence>
<evidence type="ECO:0000256" key="2">
    <source>
        <dbReference type="ARBA" id="ARBA00023125"/>
    </source>
</evidence>
<dbReference type="InterPro" id="IPR014710">
    <property type="entry name" value="RmlC-like_jellyroll"/>
</dbReference>
<keyword evidence="7" id="KW-1185">Reference proteome</keyword>
<dbReference type="SUPFAM" id="SSF46785">
    <property type="entry name" value="Winged helix' DNA-binding domain"/>
    <property type="match status" value="1"/>
</dbReference>
<evidence type="ECO:0000256" key="1">
    <source>
        <dbReference type="ARBA" id="ARBA00023015"/>
    </source>
</evidence>
<dbReference type="InterPro" id="IPR012318">
    <property type="entry name" value="HTH_CRP"/>
</dbReference>
<keyword evidence="3" id="KW-0804">Transcription</keyword>
<dbReference type="CDD" id="cd00038">
    <property type="entry name" value="CAP_ED"/>
    <property type="match status" value="1"/>
</dbReference>
<organism evidence="6 7">
    <name type="scientific">Mesorhizobium tianshanense</name>
    <dbReference type="NCBI Taxonomy" id="39844"/>
    <lineage>
        <taxon>Bacteria</taxon>
        <taxon>Pseudomonadati</taxon>
        <taxon>Pseudomonadota</taxon>
        <taxon>Alphaproteobacteria</taxon>
        <taxon>Hyphomicrobiales</taxon>
        <taxon>Phyllobacteriaceae</taxon>
        <taxon>Mesorhizobium</taxon>
    </lineage>
</organism>
<dbReference type="PROSITE" id="PS51063">
    <property type="entry name" value="HTH_CRP_2"/>
    <property type="match status" value="1"/>
</dbReference>
<feature type="domain" description="Cyclic nucleotide-binding" evidence="4">
    <location>
        <begin position="14"/>
        <end position="134"/>
    </location>
</feature>
<evidence type="ECO:0000256" key="3">
    <source>
        <dbReference type="ARBA" id="ARBA00023163"/>
    </source>
</evidence>
<dbReference type="SMART" id="SM00419">
    <property type="entry name" value="HTH_CRP"/>
    <property type="match status" value="1"/>
</dbReference>
<dbReference type="Gene3D" id="2.60.120.10">
    <property type="entry name" value="Jelly Rolls"/>
    <property type="match status" value="1"/>
</dbReference>
<dbReference type="InterPro" id="IPR050397">
    <property type="entry name" value="Env_Response_Regulators"/>
</dbReference>
<dbReference type="SMART" id="SM00100">
    <property type="entry name" value="cNMP"/>
    <property type="match status" value="1"/>
</dbReference>
<dbReference type="Gene3D" id="1.10.10.10">
    <property type="entry name" value="Winged helix-like DNA-binding domain superfamily/Winged helix DNA-binding domain"/>
    <property type="match status" value="1"/>
</dbReference>
<comment type="caution">
    <text evidence="6">The sequence shown here is derived from an EMBL/GenBank/DDBJ whole genome shotgun (WGS) entry which is preliminary data.</text>
</comment>
<dbReference type="GO" id="GO:0005829">
    <property type="term" value="C:cytosol"/>
    <property type="evidence" value="ECO:0007669"/>
    <property type="project" value="TreeGrafter"/>
</dbReference>
<dbReference type="InterPro" id="IPR036388">
    <property type="entry name" value="WH-like_DNA-bd_sf"/>
</dbReference>
<gene>
    <name evidence="6" type="ORF">IQ26_07467</name>
</gene>
<dbReference type="SUPFAM" id="SSF51206">
    <property type="entry name" value="cAMP-binding domain-like"/>
    <property type="match status" value="1"/>
</dbReference>
<dbReference type="PANTHER" id="PTHR24567">
    <property type="entry name" value="CRP FAMILY TRANSCRIPTIONAL REGULATORY PROTEIN"/>
    <property type="match status" value="1"/>
</dbReference>
<keyword evidence="1" id="KW-0805">Transcription regulation</keyword>
<dbReference type="PROSITE" id="PS50042">
    <property type="entry name" value="CNMP_BINDING_3"/>
    <property type="match status" value="1"/>
</dbReference>
<evidence type="ECO:0000313" key="6">
    <source>
        <dbReference type="EMBL" id="TWI17800.1"/>
    </source>
</evidence>
<evidence type="ECO:0000259" key="5">
    <source>
        <dbReference type="PROSITE" id="PS51063"/>
    </source>
</evidence>
<proteinExistence type="predicted"/>
<dbReference type="EMBL" id="VLKT01000102">
    <property type="protein sequence ID" value="TWI17800.1"/>
    <property type="molecule type" value="Genomic_DNA"/>
</dbReference>
<name>A0A562MD40_9HYPH</name>
<accession>A0A562MD40</accession>
<dbReference type="Proteomes" id="UP000317122">
    <property type="component" value="Unassembled WGS sequence"/>
</dbReference>
<evidence type="ECO:0000259" key="4">
    <source>
        <dbReference type="PROSITE" id="PS50042"/>
    </source>
</evidence>
<keyword evidence="2" id="KW-0238">DNA-binding</keyword>
<dbReference type="GO" id="GO:0003677">
    <property type="term" value="F:DNA binding"/>
    <property type="evidence" value="ECO:0007669"/>
    <property type="project" value="UniProtKB-KW"/>
</dbReference>
<protein>
    <submittedName>
        <fullName evidence="6">CRP-like cAMP-binding protein</fullName>
    </submittedName>
</protein>
<dbReference type="InterPro" id="IPR018490">
    <property type="entry name" value="cNMP-bd_dom_sf"/>
</dbReference>
<reference evidence="6 7" key="1">
    <citation type="journal article" date="2015" name="Stand. Genomic Sci.">
        <title>Genomic Encyclopedia of Bacterial and Archaeal Type Strains, Phase III: the genomes of soil and plant-associated and newly described type strains.</title>
        <authorList>
            <person name="Whitman W.B."/>
            <person name="Woyke T."/>
            <person name="Klenk H.P."/>
            <person name="Zhou Y."/>
            <person name="Lilburn T.G."/>
            <person name="Beck B.J."/>
            <person name="De Vos P."/>
            <person name="Vandamme P."/>
            <person name="Eisen J.A."/>
            <person name="Garrity G."/>
            <person name="Hugenholtz P."/>
            <person name="Kyrpides N.C."/>
        </authorList>
    </citation>
    <scope>NUCLEOTIDE SEQUENCE [LARGE SCALE GENOMIC DNA]</scope>
    <source>
        <strain evidence="6 7">CGMCC 1.2546</strain>
    </source>
</reference>
<evidence type="ECO:0000313" key="7">
    <source>
        <dbReference type="Proteomes" id="UP000317122"/>
    </source>
</evidence>
<feature type="domain" description="HTH crp-type" evidence="5">
    <location>
        <begin position="148"/>
        <end position="220"/>
    </location>
</feature>
<dbReference type="InterPro" id="IPR036390">
    <property type="entry name" value="WH_DNA-bd_sf"/>
</dbReference>